<dbReference type="InterPro" id="IPR026094">
    <property type="entry name" value="GPS2"/>
</dbReference>
<accession>A6HFW2</accession>
<sequence length="85" mass="9817">MPALLERPKLSNAMARALHRHIMMERERKRQEEEEVDKMMEQKMKEEQEPQNMDNSKAVQGALMGLPSPHLIMGQHNQPIVLASS</sequence>
<feature type="compositionally biased region" description="Basic and acidic residues" evidence="1">
    <location>
        <begin position="26"/>
        <end position="48"/>
    </location>
</feature>
<dbReference type="EMBL" id="CH473948">
    <property type="protein sequence ID" value="EDM04917.1"/>
    <property type="molecule type" value="Genomic_DNA"/>
</dbReference>
<dbReference type="PANTHER" id="PTHR22654:SF2">
    <property type="entry name" value="G PROTEIN PATHWAY SUPPRESSOR 2"/>
    <property type="match status" value="1"/>
</dbReference>
<protein>
    <submittedName>
        <fullName evidence="2">Similar to G protein pathway suppressor 2, isoform CRA_b</fullName>
    </submittedName>
</protein>
<feature type="region of interest" description="Disordered" evidence="1">
    <location>
        <begin position="26"/>
        <end position="54"/>
    </location>
</feature>
<reference evidence="2 3" key="1">
    <citation type="submission" date="2005-07" db="EMBL/GenBank/DDBJ databases">
        <authorList>
            <person name="Mural R.J."/>
            <person name="Li P.W."/>
            <person name="Adams M.D."/>
            <person name="Amanatides P.G."/>
            <person name="Baden-Tillson H."/>
            <person name="Barnstead M."/>
            <person name="Chin S.H."/>
            <person name="Dew I."/>
            <person name="Evans C.A."/>
            <person name="Ferriera S."/>
            <person name="Flanigan M."/>
            <person name="Fosler C."/>
            <person name="Glodek A."/>
            <person name="Gu Z."/>
            <person name="Holt R.A."/>
            <person name="Jennings D."/>
            <person name="Kraft C.L."/>
            <person name="Lu F."/>
            <person name="Nguyen T."/>
            <person name="Nusskern D.R."/>
            <person name="Pfannkoch C.M."/>
            <person name="Sitter C."/>
            <person name="Sutton G.G."/>
            <person name="Venter J.C."/>
            <person name="Wang Z."/>
            <person name="Woodage T."/>
            <person name="Zheng X.H."/>
            <person name="Zhong F."/>
        </authorList>
    </citation>
    <scope>NUCLEOTIDE SEQUENCE [LARGE SCALE GENOMIC DNA]</scope>
    <source>
        <strain>BN</strain>
        <strain evidence="3">Sprague-Dawley</strain>
    </source>
</reference>
<name>A6HFW2_RAT</name>
<dbReference type="AlphaFoldDB" id="A6HFW2"/>
<proteinExistence type="predicted"/>
<dbReference type="Proteomes" id="UP000234681">
    <property type="component" value="Chromosome 10"/>
</dbReference>
<dbReference type="Pfam" id="PF15991">
    <property type="entry name" value="G_path_suppress"/>
    <property type="match status" value="1"/>
</dbReference>
<gene>
    <name evidence="2" type="primary">LOC497941</name>
    <name evidence="2" type="ORF">rCG_35519</name>
</gene>
<evidence type="ECO:0000313" key="3">
    <source>
        <dbReference type="Proteomes" id="UP000234681"/>
    </source>
</evidence>
<organism evidence="2 3">
    <name type="scientific">Rattus norvegicus</name>
    <name type="common">Rat</name>
    <dbReference type="NCBI Taxonomy" id="10116"/>
    <lineage>
        <taxon>Eukaryota</taxon>
        <taxon>Metazoa</taxon>
        <taxon>Chordata</taxon>
        <taxon>Craniata</taxon>
        <taxon>Vertebrata</taxon>
        <taxon>Euteleostomi</taxon>
        <taxon>Mammalia</taxon>
        <taxon>Eutheria</taxon>
        <taxon>Euarchontoglires</taxon>
        <taxon>Glires</taxon>
        <taxon>Rodentia</taxon>
        <taxon>Myomorpha</taxon>
        <taxon>Muroidea</taxon>
        <taxon>Muridae</taxon>
        <taxon>Murinae</taxon>
        <taxon>Rattus</taxon>
    </lineage>
</organism>
<evidence type="ECO:0000256" key="1">
    <source>
        <dbReference type="SAM" id="MobiDB-lite"/>
    </source>
</evidence>
<evidence type="ECO:0000313" key="2">
    <source>
        <dbReference type="EMBL" id="EDM04917.1"/>
    </source>
</evidence>
<dbReference type="PANTHER" id="PTHR22654">
    <property type="entry name" value="G PROTEIN PATHWAY SUPPRESSOR 2"/>
    <property type="match status" value="1"/>
</dbReference>